<dbReference type="EMBL" id="JAKELL010000127">
    <property type="protein sequence ID" value="KAH8980866.1"/>
    <property type="molecule type" value="Genomic_DNA"/>
</dbReference>
<dbReference type="GO" id="GO:0005829">
    <property type="term" value="C:cytosol"/>
    <property type="evidence" value="ECO:0007669"/>
    <property type="project" value="TreeGrafter"/>
</dbReference>
<name>A0AAD4Q8U7_9AGAM</name>
<comment type="similarity">
    <text evidence="2 6">Belongs to the DXO/Dom3Z family.</text>
</comment>
<comment type="subcellular location">
    <subcellularLocation>
        <location evidence="6">Nucleus</location>
    </subcellularLocation>
</comment>
<evidence type="ECO:0000256" key="3">
    <source>
        <dbReference type="ARBA" id="ARBA00044676"/>
    </source>
</evidence>
<evidence type="ECO:0000256" key="4">
    <source>
        <dbReference type="ARBA" id="ARBA00044692"/>
    </source>
</evidence>
<dbReference type="GO" id="GO:0000166">
    <property type="term" value="F:nucleotide binding"/>
    <property type="evidence" value="ECO:0007669"/>
    <property type="project" value="UniProtKB-KW"/>
</dbReference>
<dbReference type="GO" id="GO:0004518">
    <property type="term" value="F:nuclease activity"/>
    <property type="evidence" value="ECO:0007669"/>
    <property type="project" value="UniProtKB-KW"/>
</dbReference>
<evidence type="ECO:0000256" key="5">
    <source>
        <dbReference type="ARBA" id="ARBA00048124"/>
    </source>
</evidence>
<dbReference type="EC" id="3.6.1.-" evidence="6"/>
<dbReference type="PANTHER" id="PTHR12395:SF9">
    <property type="entry name" value="DECAPPING AND EXORIBONUCLEASE PROTEIN"/>
    <property type="match status" value="1"/>
</dbReference>
<evidence type="ECO:0000259" key="8">
    <source>
        <dbReference type="Pfam" id="PF08652"/>
    </source>
</evidence>
<keyword evidence="6" id="KW-0547">Nucleotide-binding</keyword>
<feature type="domain" description="RAI1-like" evidence="8">
    <location>
        <begin position="52"/>
        <end position="384"/>
    </location>
</feature>
<evidence type="ECO:0000313" key="9">
    <source>
        <dbReference type="EMBL" id="KAH8980866.1"/>
    </source>
</evidence>
<comment type="function">
    <text evidence="6">Decapping enzyme for NAD-capped RNAs: specifically hydrolyzes the nicotinamide adenine dinucleotide (NAD) cap from a subset of RNAs by removing the entire NAD moiety from the 5'-end of an NAD-capped RNA.</text>
</comment>
<dbReference type="GO" id="GO:0110155">
    <property type="term" value="P:NAD-cap decapping"/>
    <property type="evidence" value="ECO:0007669"/>
    <property type="project" value="TreeGrafter"/>
</dbReference>
<comment type="caution">
    <text evidence="9">The sequence shown here is derived from an EMBL/GenBank/DDBJ whole genome shotgun (WGS) entry which is preliminary data.</text>
</comment>
<comment type="catalytic activity">
    <reaction evidence="5">
        <text>a 5'-end NAD(+)-phospho-ribonucleoside in mRNA + H2O = a 5'-end phospho-ribonucleoside in mRNA + NAD(+) + H(+)</text>
        <dbReference type="Rhea" id="RHEA:60880"/>
        <dbReference type="Rhea" id="RHEA-COMP:15692"/>
        <dbReference type="Rhea" id="RHEA-COMP:15698"/>
        <dbReference type="ChEBI" id="CHEBI:15377"/>
        <dbReference type="ChEBI" id="CHEBI:15378"/>
        <dbReference type="ChEBI" id="CHEBI:57540"/>
        <dbReference type="ChEBI" id="CHEBI:138282"/>
        <dbReference type="ChEBI" id="CHEBI:144029"/>
    </reaction>
    <physiologicalReaction direction="left-to-right" evidence="5">
        <dbReference type="Rhea" id="RHEA:60881"/>
    </physiologicalReaction>
</comment>
<dbReference type="GO" id="GO:0005634">
    <property type="term" value="C:nucleus"/>
    <property type="evidence" value="ECO:0007669"/>
    <property type="project" value="UniProtKB-SubCell"/>
</dbReference>
<dbReference type="AlphaFoldDB" id="A0AAD4Q8U7"/>
<evidence type="ECO:0000313" key="10">
    <source>
        <dbReference type="Proteomes" id="UP001201163"/>
    </source>
</evidence>
<proteinExistence type="inferred from homology"/>
<keyword evidence="10" id="KW-1185">Reference proteome</keyword>
<gene>
    <name evidence="9" type="ORF">EDB92DRAFT_1899161</name>
</gene>
<dbReference type="Pfam" id="PF08652">
    <property type="entry name" value="RAI1"/>
    <property type="match status" value="1"/>
</dbReference>
<keyword evidence="6" id="KW-0378">Hydrolase</keyword>
<reference evidence="9" key="1">
    <citation type="submission" date="2022-01" db="EMBL/GenBank/DDBJ databases">
        <title>Comparative genomics reveals a dynamic genome evolution in the ectomycorrhizal milk-cap (Lactarius) mushrooms.</title>
        <authorList>
            <consortium name="DOE Joint Genome Institute"/>
            <person name="Lebreton A."/>
            <person name="Tang N."/>
            <person name="Kuo A."/>
            <person name="LaButti K."/>
            <person name="Drula E."/>
            <person name="Barry K."/>
            <person name="Clum A."/>
            <person name="Lipzen A."/>
            <person name="Mousain D."/>
            <person name="Ng V."/>
            <person name="Wang R."/>
            <person name="Wang X."/>
            <person name="Dai Y."/>
            <person name="Henrissat B."/>
            <person name="Grigoriev I.V."/>
            <person name="Guerin-Laguette A."/>
            <person name="Yu F."/>
            <person name="Martin F.M."/>
        </authorList>
    </citation>
    <scope>NUCLEOTIDE SEQUENCE</scope>
    <source>
        <strain evidence="9">QP</strain>
    </source>
</reference>
<evidence type="ECO:0000256" key="1">
    <source>
        <dbReference type="ARBA" id="ARBA00001968"/>
    </source>
</evidence>
<dbReference type="PANTHER" id="PTHR12395">
    <property type="entry name" value="DOM-3 RELATED"/>
    <property type="match status" value="1"/>
</dbReference>
<comment type="catalytic activity">
    <reaction evidence="4">
        <text>a 5'-end triphospho-ribonucleoside in mRNA + H2O = a 5'-end phospho-ribonucleoside in mRNA + diphosphate + H(+)</text>
        <dbReference type="Rhea" id="RHEA:78683"/>
        <dbReference type="Rhea" id="RHEA-COMP:15692"/>
        <dbReference type="Rhea" id="RHEA-COMP:17164"/>
        <dbReference type="ChEBI" id="CHEBI:15377"/>
        <dbReference type="ChEBI" id="CHEBI:15378"/>
        <dbReference type="ChEBI" id="CHEBI:33019"/>
        <dbReference type="ChEBI" id="CHEBI:138282"/>
        <dbReference type="ChEBI" id="CHEBI:167618"/>
    </reaction>
    <physiologicalReaction direction="left-to-right" evidence="4">
        <dbReference type="Rhea" id="RHEA:78684"/>
    </physiologicalReaction>
</comment>
<keyword evidence="6" id="KW-0540">Nuclease</keyword>
<comment type="cofactor">
    <cofactor evidence="1 6">
        <name>a divalent metal cation</name>
        <dbReference type="ChEBI" id="CHEBI:60240"/>
    </cofactor>
</comment>
<dbReference type="InterPro" id="IPR013961">
    <property type="entry name" value="RAI1"/>
</dbReference>
<organism evidence="9 10">
    <name type="scientific">Lactarius akahatsu</name>
    <dbReference type="NCBI Taxonomy" id="416441"/>
    <lineage>
        <taxon>Eukaryota</taxon>
        <taxon>Fungi</taxon>
        <taxon>Dikarya</taxon>
        <taxon>Basidiomycota</taxon>
        <taxon>Agaricomycotina</taxon>
        <taxon>Agaricomycetes</taxon>
        <taxon>Russulales</taxon>
        <taxon>Russulaceae</taxon>
        <taxon>Lactarius</taxon>
    </lineage>
</organism>
<feature type="region of interest" description="Disordered" evidence="7">
    <location>
        <begin position="1"/>
        <end position="32"/>
    </location>
</feature>
<dbReference type="GO" id="GO:0000956">
    <property type="term" value="P:nuclear-transcribed mRNA catabolic process"/>
    <property type="evidence" value="ECO:0007669"/>
    <property type="project" value="TreeGrafter"/>
</dbReference>
<protein>
    <recommendedName>
        <fullName evidence="6">Decapping nuclease</fullName>
        <ecNumber evidence="6">3.6.1.-</ecNumber>
    </recommendedName>
</protein>
<dbReference type="Proteomes" id="UP001201163">
    <property type="component" value="Unassembled WGS sequence"/>
</dbReference>
<dbReference type="GO" id="GO:0046872">
    <property type="term" value="F:metal ion binding"/>
    <property type="evidence" value="ECO:0007669"/>
    <property type="project" value="UniProtKB-KW"/>
</dbReference>
<sequence>MMAPRKRTADTSDGGGRAALKQPRTDTSHLHPSVSLVYPSLTQPSPRTVPFQRPLPLISFSYNQGRELEFSDAAMRYYIDPPPGADLGYGYDRWVRRPEEKGRLDGLLRAISETRRREASDPAIGVISWRGTMTKILTAPYEDRDGWELNIMHKNGTLYFEEFISDSRLKEKDDTAPHQRVQMYYGYAFESWCTASQPDAPSGWGGDVDTSVQWCRVVKTKLGDTRIVIGGEVDCVKNSGEKDLMVELKTSLNIRGYRDEERFEKKLLKFYFQSFLLGVPEIIVGFRTPNGQLTTVQPFKTLEIPRMVRGKPNAWDAQICLDWGDRFLTWVRKNVVWGTVTPESVWRVKFTPRVGVELTLLHDTGRMEVAAGEDRVGFLPTWYWEEICSSEHSNASSLDPTAGSVAAASNSLPRGWQI</sequence>
<keyword evidence="6" id="KW-0694">RNA-binding</keyword>
<dbReference type="GO" id="GO:0003723">
    <property type="term" value="F:RNA binding"/>
    <property type="evidence" value="ECO:0007669"/>
    <property type="project" value="UniProtKB-KW"/>
</dbReference>
<evidence type="ECO:0000256" key="7">
    <source>
        <dbReference type="SAM" id="MobiDB-lite"/>
    </source>
</evidence>
<accession>A0AAD4Q8U7</accession>
<evidence type="ECO:0000256" key="2">
    <source>
        <dbReference type="ARBA" id="ARBA00006562"/>
    </source>
</evidence>
<dbReference type="GO" id="GO:0034353">
    <property type="term" value="F:mRNA 5'-diphosphatase activity"/>
    <property type="evidence" value="ECO:0007669"/>
    <property type="project" value="TreeGrafter"/>
</dbReference>
<keyword evidence="6" id="KW-0479">Metal-binding</keyword>
<keyword evidence="6" id="KW-0539">Nucleus</keyword>
<evidence type="ECO:0000256" key="6">
    <source>
        <dbReference type="RuleBase" id="RU367113"/>
    </source>
</evidence>
<dbReference type="InterPro" id="IPR039039">
    <property type="entry name" value="RAI1-like_fam"/>
</dbReference>
<comment type="catalytic activity">
    <reaction evidence="3">
        <text>a 5'-end (N(7)-methyl 5'-triphosphoguanosine)-ribonucleoside-ribonucleotide in mRNA + H2O = a (N(7)-methyl 5'-triphosphoguanosine)-nucleoside + a 5'-end phospho-ribonucleoside in mRNA + H(+)</text>
        <dbReference type="Rhea" id="RHEA:66928"/>
        <dbReference type="Rhea" id="RHEA-COMP:15692"/>
        <dbReference type="Rhea" id="RHEA-COMP:17313"/>
        <dbReference type="ChEBI" id="CHEBI:15377"/>
        <dbReference type="ChEBI" id="CHEBI:15378"/>
        <dbReference type="ChEBI" id="CHEBI:138282"/>
        <dbReference type="ChEBI" id="CHEBI:172876"/>
        <dbReference type="ChEBI" id="CHEBI:172877"/>
    </reaction>
    <physiologicalReaction direction="left-to-right" evidence="3">
        <dbReference type="Rhea" id="RHEA:66929"/>
    </physiologicalReaction>
</comment>